<reference evidence="2 3" key="1">
    <citation type="submission" date="2014-07" db="EMBL/GenBank/DDBJ databases">
        <authorList>
            <person name="Wibberg Daniel"/>
        </authorList>
    </citation>
    <scope>NUCLEOTIDE SEQUENCE [LARGE SCALE GENOMIC DNA]</scope>
</reference>
<organism evidence="2 3">
    <name type="scientific">Caldibacillus thermoamylovorans</name>
    <dbReference type="NCBI Taxonomy" id="35841"/>
    <lineage>
        <taxon>Bacteria</taxon>
        <taxon>Bacillati</taxon>
        <taxon>Bacillota</taxon>
        <taxon>Bacilli</taxon>
        <taxon>Bacillales</taxon>
        <taxon>Bacillaceae</taxon>
        <taxon>Caldibacillus</taxon>
    </lineage>
</organism>
<dbReference type="Proteomes" id="UP000040576">
    <property type="component" value="Unassembled WGS sequence"/>
</dbReference>
<accession>A0A090KWH1</accession>
<dbReference type="PATRIC" id="fig|35841.6.peg.4046"/>
<dbReference type="eggNOG" id="COG4836">
    <property type="taxonomic scope" value="Bacteria"/>
</dbReference>
<gene>
    <name evidence="2" type="ORF">BT1A1_3307</name>
</gene>
<name>A0A090KWH1_9BACI</name>
<evidence type="ECO:0000313" key="2">
    <source>
        <dbReference type="EMBL" id="CEE03089.1"/>
    </source>
</evidence>
<sequence length="85" mass="9811">MLSNVGVFSILSIVANLIFIALAWWALQSLNFEKFIRKNRVTQGRLLYILLAIAIGSIVANFFLDYIVWSRQIPYIMNMDESNLK</sequence>
<proteinExistence type="predicted"/>
<protein>
    <submittedName>
        <fullName evidence="2">Putative membrane protein</fullName>
    </submittedName>
</protein>
<dbReference type="STRING" id="35841.B4167_1350"/>
<feature type="transmembrane region" description="Helical" evidence="1">
    <location>
        <begin position="47"/>
        <end position="69"/>
    </location>
</feature>
<dbReference type="Pfam" id="PF06612">
    <property type="entry name" value="DUF1146"/>
    <property type="match status" value="1"/>
</dbReference>
<evidence type="ECO:0000256" key="1">
    <source>
        <dbReference type="SAM" id="Phobius"/>
    </source>
</evidence>
<dbReference type="RefSeq" id="WP_034773180.1">
    <property type="nucleotide sequence ID" value="NZ_CCRF01000101.1"/>
</dbReference>
<keyword evidence="3" id="KW-1185">Reference proteome</keyword>
<dbReference type="InterPro" id="IPR009526">
    <property type="entry name" value="DUF1146"/>
</dbReference>
<dbReference type="EMBL" id="CCRF01000101">
    <property type="protein sequence ID" value="CEE03089.1"/>
    <property type="molecule type" value="Genomic_DNA"/>
</dbReference>
<dbReference type="AlphaFoldDB" id="A0A090KWH1"/>
<feature type="transmembrane region" description="Helical" evidence="1">
    <location>
        <begin position="6"/>
        <end position="27"/>
    </location>
</feature>
<evidence type="ECO:0000313" key="3">
    <source>
        <dbReference type="Proteomes" id="UP000040576"/>
    </source>
</evidence>
<keyword evidence="1" id="KW-1133">Transmembrane helix</keyword>
<dbReference type="NCBIfam" id="TIGR02327">
    <property type="entry name" value="int_mem_ywzB"/>
    <property type="match status" value="1"/>
</dbReference>
<keyword evidence="1" id="KW-0812">Transmembrane</keyword>
<keyword evidence="1" id="KW-0472">Membrane</keyword>